<proteinExistence type="predicted"/>
<dbReference type="EMBL" id="JAKOGI010004140">
    <property type="protein sequence ID" value="KAJ8419927.1"/>
    <property type="molecule type" value="Genomic_DNA"/>
</dbReference>
<gene>
    <name evidence="1" type="ORF">Cgig2_028076</name>
</gene>
<organism evidence="1 2">
    <name type="scientific">Carnegiea gigantea</name>
    <dbReference type="NCBI Taxonomy" id="171969"/>
    <lineage>
        <taxon>Eukaryota</taxon>
        <taxon>Viridiplantae</taxon>
        <taxon>Streptophyta</taxon>
        <taxon>Embryophyta</taxon>
        <taxon>Tracheophyta</taxon>
        <taxon>Spermatophyta</taxon>
        <taxon>Magnoliopsida</taxon>
        <taxon>eudicotyledons</taxon>
        <taxon>Gunneridae</taxon>
        <taxon>Pentapetalae</taxon>
        <taxon>Caryophyllales</taxon>
        <taxon>Cactineae</taxon>
        <taxon>Cactaceae</taxon>
        <taxon>Cactoideae</taxon>
        <taxon>Echinocereeae</taxon>
        <taxon>Carnegiea</taxon>
    </lineage>
</organism>
<dbReference type="Proteomes" id="UP001153076">
    <property type="component" value="Unassembled WGS sequence"/>
</dbReference>
<protein>
    <submittedName>
        <fullName evidence="1">Uncharacterized protein</fullName>
    </submittedName>
</protein>
<comment type="caution">
    <text evidence="1">The sequence shown here is derived from an EMBL/GenBank/DDBJ whole genome shotgun (WGS) entry which is preliminary data.</text>
</comment>
<keyword evidence="2" id="KW-1185">Reference proteome</keyword>
<dbReference type="AlphaFoldDB" id="A0A9Q1JEE4"/>
<accession>A0A9Q1JEE4</accession>
<evidence type="ECO:0000313" key="2">
    <source>
        <dbReference type="Proteomes" id="UP001153076"/>
    </source>
</evidence>
<reference evidence="1" key="1">
    <citation type="submission" date="2022-04" db="EMBL/GenBank/DDBJ databases">
        <title>Carnegiea gigantea Genome sequencing and assembly v2.</title>
        <authorList>
            <person name="Copetti D."/>
            <person name="Sanderson M.J."/>
            <person name="Burquez A."/>
            <person name="Wojciechowski M.F."/>
        </authorList>
    </citation>
    <scope>NUCLEOTIDE SEQUENCE</scope>
    <source>
        <strain evidence="1">SGP5-SGP5p</strain>
        <tissue evidence="1">Aerial part</tissue>
    </source>
</reference>
<name>A0A9Q1JEE4_9CARY</name>
<sequence>MINGYKNDTASEVQYWSNVVISVVMGANPSLDGGSEEREEEEAQWYREKENVENVPNKLFGGWHWTTNVDTYPKVRIRVALKAPAYGVTIMLSTEHTRQGSIGSHPKAIPYDFYVWIQPAKPKISIIGGPEVICNKHDALHVLGDFNAVLHYEERIGGADITHVETIDFSKCLEDYELQKTRTTWAFYTSANKSVWFRIDRECEYVHVTCKPEGLSDQKPLVLSFFSCPRKKTGFKYCEIKRSTENNTRIAPEGPCKSIPPRSGKRTKRTLSSYAYSIQDEHGNEVKGFAKVGHIMTKFYKELLGKSARKDPIVVEVI</sequence>
<evidence type="ECO:0000313" key="1">
    <source>
        <dbReference type="EMBL" id="KAJ8419927.1"/>
    </source>
</evidence>